<dbReference type="EMBL" id="AYIP01000014">
    <property type="protein sequence ID" value="ESM30381.1"/>
    <property type="molecule type" value="Genomic_DNA"/>
</dbReference>
<comment type="caution">
    <text evidence="1">The sequence shown here is derived from an EMBL/GenBank/DDBJ whole genome shotgun (WGS) entry which is preliminary data.</text>
</comment>
<gene>
    <name evidence="1" type="ORF">L402_03877</name>
</gene>
<accession>A0ABC9U6K9</accession>
<evidence type="ECO:0000313" key="2">
    <source>
        <dbReference type="Proteomes" id="UP000017391"/>
    </source>
</evidence>
<dbReference type="AlphaFoldDB" id="A0ABC9U6K9"/>
<sequence length="30" mass="3579">MKVYTDYLPVINMLHQMTNFVDEMSGTMLR</sequence>
<reference evidence="2" key="1">
    <citation type="submission" date="2013-09" db="EMBL/GenBank/DDBJ databases">
        <title>The Genome Sequence of Enterobacter cloacae BWH 31.</title>
        <authorList>
            <consortium name="The Broad Institute Genomics Platform"/>
            <consortium name="The Broad Institute Genome Sequencing Center for Infectious Disease"/>
            <person name="Murphy C."/>
            <person name="Cosimi L."/>
            <person name="Cerqueira G."/>
            <person name="Feldgarden M."/>
            <person name="Hung D."/>
            <person name="Onderdonk A.B."/>
            <person name="Ferraro M.J."/>
            <person name="Hooper D."/>
            <person name="Dekker J."/>
            <person name="O'Brien T."/>
            <person name="Huang S."/>
            <person name="Quan V."/>
            <person name="Ernst C."/>
            <person name="Delaney M."/>
            <person name="DuBois A."/>
            <person name="Young S.K."/>
            <person name="Zeng Q."/>
            <person name="Gargeya S."/>
            <person name="Fitzgerald M."/>
            <person name="Abouelleil A."/>
            <person name="Alvarado L."/>
            <person name="Berlin A.M."/>
            <person name="Chapman S.B."/>
            <person name="Gainer-Dewar J."/>
            <person name="Goldberg J."/>
            <person name="Gnerre S."/>
            <person name="Griggs A."/>
            <person name="Gujja S."/>
            <person name="Hansen M."/>
            <person name="Howarth C."/>
            <person name="Imamovic A."/>
            <person name="Ireland A."/>
            <person name="Larimer J."/>
            <person name="McCowan C."/>
            <person name="Murphy C."/>
            <person name="Pearson M."/>
            <person name="Poon T.W."/>
            <person name="Priest M."/>
            <person name="Roberts A."/>
            <person name="Saif S."/>
            <person name="Shea T."/>
            <person name="Sykes S."/>
            <person name="Wortman J."/>
            <person name="Nusbaum C."/>
            <person name="Birren B."/>
        </authorList>
    </citation>
    <scope>NUCLEOTIDE SEQUENCE [LARGE SCALE GENOMIC DNA]</scope>
    <source>
        <strain evidence="2">BWH 31</strain>
    </source>
</reference>
<organism evidence="1 2">
    <name type="scientific">Enterobacter asburiae</name>
    <dbReference type="NCBI Taxonomy" id="61645"/>
    <lineage>
        <taxon>Bacteria</taxon>
        <taxon>Pseudomonadati</taxon>
        <taxon>Pseudomonadota</taxon>
        <taxon>Gammaproteobacteria</taxon>
        <taxon>Enterobacterales</taxon>
        <taxon>Enterobacteriaceae</taxon>
        <taxon>Enterobacter</taxon>
        <taxon>Enterobacter cloacae complex</taxon>
    </lineage>
</organism>
<name>A0ABC9U6K9_ENTAS</name>
<dbReference type="Proteomes" id="UP000017391">
    <property type="component" value="Unassembled WGS sequence"/>
</dbReference>
<proteinExistence type="predicted"/>
<evidence type="ECO:0000313" key="1">
    <source>
        <dbReference type="EMBL" id="ESM30381.1"/>
    </source>
</evidence>
<protein>
    <submittedName>
        <fullName evidence="1">Uncharacterized protein</fullName>
    </submittedName>
</protein>